<dbReference type="RefSeq" id="YP_008436581.1">
    <property type="nucleotide sequence ID" value="NC_022098.1"/>
</dbReference>
<sequence>MQRVDDDRRTIAPTRPQHSLGNEADDTSVGHPVRRDGDGRRTPSSIQTEPVACIIPTTGPRGSAGARGRIGAPGPRGAPGIVGAPGPVGPAGAPGFVGPPGPPGAVGPAGPPGPPGPLAASVSFRADGVAPQTITGVVATLAYENQIYDLENGAPADNYDPATSVFTAPVTGVYRFIATANGTNVVAALFLRLFLATDAVGQALSQSVTSTFDAPDADDNFGLTVAGDYRLAAGNTMRVNMTGVGASQFTVAGAGTINRTFSGSLVAETP</sequence>
<dbReference type="SUPFAM" id="SSF49842">
    <property type="entry name" value="TNF-like"/>
    <property type="match status" value="1"/>
</dbReference>
<dbReference type="GeneID" id="16605306"/>
<protein>
    <submittedName>
        <fullName evidence="4">Collagen triple helix domain containing protein</fullName>
    </submittedName>
</protein>
<feature type="compositionally biased region" description="Basic and acidic residues" evidence="3">
    <location>
        <begin position="1"/>
        <end position="10"/>
    </location>
</feature>
<dbReference type="Gene3D" id="2.60.120.40">
    <property type="match status" value="1"/>
</dbReference>
<evidence type="ECO:0000256" key="1">
    <source>
        <dbReference type="ARBA" id="ARBA00004613"/>
    </source>
</evidence>
<keyword evidence="5" id="KW-1185">Reference proteome</keyword>
<dbReference type="PANTHER" id="PTHR15427">
    <property type="entry name" value="EMILIN ELASTIN MICROFIBRIL INTERFACE-LOCATED PROTEIN ELASTIN MICROFIBRIL INTERFACER"/>
    <property type="match status" value="1"/>
</dbReference>
<accession>S4VSW6</accession>
<feature type="region of interest" description="Disordered" evidence="3">
    <location>
        <begin position="1"/>
        <end position="48"/>
    </location>
</feature>
<keyword evidence="2" id="KW-0964">Secreted</keyword>
<evidence type="ECO:0000256" key="3">
    <source>
        <dbReference type="SAM" id="MobiDB-lite"/>
    </source>
</evidence>
<dbReference type="KEGG" id="vg:16605306"/>
<keyword evidence="4" id="KW-0176">Collagen</keyword>
<evidence type="ECO:0000256" key="2">
    <source>
        <dbReference type="ARBA" id="ARBA00022525"/>
    </source>
</evidence>
<dbReference type="Pfam" id="PF01391">
    <property type="entry name" value="Collagen"/>
    <property type="match status" value="1"/>
</dbReference>
<dbReference type="Proteomes" id="UP000204584">
    <property type="component" value="Segment"/>
</dbReference>
<comment type="subcellular location">
    <subcellularLocation>
        <location evidence="1">Secreted</location>
    </subcellularLocation>
</comment>
<dbReference type="InterPro" id="IPR008160">
    <property type="entry name" value="Collagen"/>
</dbReference>
<dbReference type="InterPro" id="IPR008983">
    <property type="entry name" value="Tumour_necrosis_fac-like_dom"/>
</dbReference>
<dbReference type="EMBL" id="KC977571">
    <property type="protein sequence ID" value="AGO83519.1"/>
    <property type="molecule type" value="Genomic_DNA"/>
</dbReference>
<proteinExistence type="predicted"/>
<evidence type="ECO:0000313" key="5">
    <source>
        <dbReference type="Proteomes" id="UP000204584"/>
    </source>
</evidence>
<gene>
    <name evidence="4" type="ORF">psal_cds_92</name>
</gene>
<reference evidence="4 5" key="1">
    <citation type="journal article" date="2013" name="Science">
        <title>Pandoraviruses: amoeba viruses with genomes up to 2.5 Mb reaching that of parasitic eukaryotes.</title>
        <authorList>
            <person name="Philippe N."/>
            <person name="Legendre M."/>
            <person name="Doutre G."/>
            <person name="Coute Y."/>
            <person name="Poirot O."/>
            <person name="Lescot M."/>
            <person name="Arslan D."/>
            <person name="Seltzer V."/>
            <person name="Bertaux L."/>
            <person name="Bruley C."/>
            <person name="Garin J."/>
            <person name="Claverie J.M."/>
            <person name="Abergel C."/>
        </authorList>
    </citation>
    <scope>NUCLEOTIDE SEQUENCE [LARGE SCALE GENOMIC DNA]</scope>
</reference>
<dbReference type="InterPro" id="IPR050392">
    <property type="entry name" value="Collagen/C1q_domain"/>
</dbReference>
<organism evidence="4 5">
    <name type="scientific">Pandoravirus salinus</name>
    <dbReference type="NCBI Taxonomy" id="1349410"/>
    <lineage>
        <taxon>Viruses</taxon>
        <taxon>Pandoravirus</taxon>
    </lineage>
</organism>
<dbReference type="PANTHER" id="PTHR15427:SF33">
    <property type="entry name" value="COLLAGEN IV NC1 DOMAIN-CONTAINING PROTEIN"/>
    <property type="match status" value="1"/>
</dbReference>
<name>S4VSW6_9VIRU</name>
<evidence type="ECO:0000313" key="4">
    <source>
        <dbReference type="EMBL" id="AGO83519.1"/>
    </source>
</evidence>